<evidence type="ECO:0000259" key="6">
    <source>
        <dbReference type="Pfam" id="PF00909"/>
    </source>
</evidence>
<accession>A0ABR2U7T3</accession>
<keyword evidence="3 5" id="KW-1133">Transmembrane helix</keyword>
<dbReference type="EMBL" id="JBBPBN010000001">
    <property type="protein sequence ID" value="KAK9045514.1"/>
    <property type="molecule type" value="Genomic_DNA"/>
</dbReference>
<protein>
    <recommendedName>
        <fullName evidence="6">Ammonium transporter AmtB-like domain-containing protein</fullName>
    </recommendedName>
</protein>
<dbReference type="Gene3D" id="1.10.3430.10">
    <property type="entry name" value="Ammonium transporter AmtB like domains"/>
    <property type="match status" value="1"/>
</dbReference>
<dbReference type="Pfam" id="PF00909">
    <property type="entry name" value="Ammonium_transp"/>
    <property type="match status" value="1"/>
</dbReference>
<comment type="subcellular location">
    <subcellularLocation>
        <location evidence="1">Membrane</location>
        <topology evidence="1">Multi-pass membrane protein</topology>
    </subcellularLocation>
</comment>
<evidence type="ECO:0000313" key="8">
    <source>
        <dbReference type="Proteomes" id="UP001396334"/>
    </source>
</evidence>
<evidence type="ECO:0000256" key="2">
    <source>
        <dbReference type="ARBA" id="ARBA00022692"/>
    </source>
</evidence>
<evidence type="ECO:0000256" key="1">
    <source>
        <dbReference type="ARBA" id="ARBA00004141"/>
    </source>
</evidence>
<comment type="caution">
    <text evidence="7">The sequence shown here is derived from an EMBL/GenBank/DDBJ whole genome shotgun (WGS) entry which is preliminary data.</text>
</comment>
<evidence type="ECO:0000256" key="4">
    <source>
        <dbReference type="ARBA" id="ARBA00023136"/>
    </source>
</evidence>
<dbReference type="InterPro" id="IPR024041">
    <property type="entry name" value="NH4_transpt_AmtB-like_dom"/>
</dbReference>
<dbReference type="Proteomes" id="UP001396334">
    <property type="component" value="Unassembled WGS sequence"/>
</dbReference>
<keyword evidence="2 5" id="KW-0812">Transmembrane</keyword>
<evidence type="ECO:0000256" key="5">
    <source>
        <dbReference type="SAM" id="Phobius"/>
    </source>
</evidence>
<evidence type="ECO:0000256" key="3">
    <source>
        <dbReference type="ARBA" id="ARBA00022989"/>
    </source>
</evidence>
<sequence length="128" mass="13706">MVGPVLFEPISSFSIVVSSISPAPALFISLEVSSVCGGALIEGSWIGRFDHTGRSVALRGHSATLVVLGTFMLWFGWYGFNPGSFNKISSFYASGYYYGQWSAVGRTAMTTTLVRCAVALTTLFGKES</sequence>
<dbReference type="PANTHER" id="PTHR11730:SF121">
    <property type="entry name" value="AMMONIUM TRANSPORTER 1 MEMBER 1"/>
    <property type="match status" value="1"/>
</dbReference>
<reference evidence="7 8" key="1">
    <citation type="journal article" date="2024" name="G3 (Bethesda)">
        <title>Genome assembly of Hibiscus sabdariffa L. provides insights into metabolisms of medicinal natural products.</title>
        <authorList>
            <person name="Kim T."/>
        </authorList>
    </citation>
    <scope>NUCLEOTIDE SEQUENCE [LARGE SCALE GENOMIC DNA]</scope>
    <source>
        <strain evidence="7">TK-2024</strain>
        <tissue evidence="7">Old leaves</tissue>
    </source>
</reference>
<feature type="transmembrane region" description="Helical" evidence="5">
    <location>
        <begin position="62"/>
        <end position="80"/>
    </location>
</feature>
<feature type="domain" description="Ammonium transporter AmtB-like" evidence="6">
    <location>
        <begin position="39"/>
        <end position="125"/>
    </location>
</feature>
<dbReference type="SUPFAM" id="SSF111352">
    <property type="entry name" value="Ammonium transporter"/>
    <property type="match status" value="1"/>
</dbReference>
<evidence type="ECO:0000313" key="7">
    <source>
        <dbReference type="EMBL" id="KAK9045514.1"/>
    </source>
</evidence>
<organism evidence="7 8">
    <name type="scientific">Hibiscus sabdariffa</name>
    <name type="common">roselle</name>
    <dbReference type="NCBI Taxonomy" id="183260"/>
    <lineage>
        <taxon>Eukaryota</taxon>
        <taxon>Viridiplantae</taxon>
        <taxon>Streptophyta</taxon>
        <taxon>Embryophyta</taxon>
        <taxon>Tracheophyta</taxon>
        <taxon>Spermatophyta</taxon>
        <taxon>Magnoliopsida</taxon>
        <taxon>eudicotyledons</taxon>
        <taxon>Gunneridae</taxon>
        <taxon>Pentapetalae</taxon>
        <taxon>rosids</taxon>
        <taxon>malvids</taxon>
        <taxon>Malvales</taxon>
        <taxon>Malvaceae</taxon>
        <taxon>Malvoideae</taxon>
        <taxon>Hibiscus</taxon>
    </lineage>
</organism>
<dbReference type="PANTHER" id="PTHR11730">
    <property type="entry name" value="AMMONIUM TRANSPORTER"/>
    <property type="match status" value="1"/>
</dbReference>
<proteinExistence type="predicted"/>
<gene>
    <name evidence="7" type="ORF">V6N11_051424</name>
</gene>
<feature type="transmembrane region" description="Helical" evidence="5">
    <location>
        <begin position="20"/>
        <end position="41"/>
    </location>
</feature>
<dbReference type="InterPro" id="IPR029020">
    <property type="entry name" value="Ammonium/urea_transptr"/>
</dbReference>
<keyword evidence="8" id="KW-1185">Reference proteome</keyword>
<name>A0ABR2U7T3_9ROSI</name>
<keyword evidence="4 5" id="KW-0472">Membrane</keyword>